<name>A0AAE9EST2_CAEBR</name>
<reference evidence="1 2" key="1">
    <citation type="submission" date="2022-04" db="EMBL/GenBank/DDBJ databases">
        <title>Chromosome-level reference genomes for two strains of Caenorhabditis briggsae: an improved platform for comparative genomics.</title>
        <authorList>
            <person name="Stevens L."/>
            <person name="Andersen E."/>
        </authorList>
    </citation>
    <scope>NUCLEOTIDE SEQUENCE [LARGE SCALE GENOMIC DNA]</scope>
    <source>
        <strain evidence="1">VX34</strain>
        <tissue evidence="1">Whole-organism</tissue>
    </source>
</reference>
<organism evidence="1 2">
    <name type="scientific">Caenorhabditis briggsae</name>
    <dbReference type="NCBI Taxonomy" id="6238"/>
    <lineage>
        <taxon>Eukaryota</taxon>
        <taxon>Metazoa</taxon>
        <taxon>Ecdysozoa</taxon>
        <taxon>Nematoda</taxon>
        <taxon>Chromadorea</taxon>
        <taxon>Rhabditida</taxon>
        <taxon>Rhabditina</taxon>
        <taxon>Rhabditomorpha</taxon>
        <taxon>Rhabditoidea</taxon>
        <taxon>Rhabditidae</taxon>
        <taxon>Peloderinae</taxon>
        <taxon>Caenorhabditis</taxon>
    </lineage>
</organism>
<proteinExistence type="predicted"/>
<gene>
    <name evidence="1" type="ORF">L5515_012515</name>
</gene>
<evidence type="ECO:0000313" key="1">
    <source>
        <dbReference type="EMBL" id="UMM30772.1"/>
    </source>
</evidence>
<protein>
    <submittedName>
        <fullName evidence="1">Uncharacterized protein</fullName>
    </submittedName>
</protein>
<sequence>MEIMASRNGAVPIKRSVLNPEYSPDMMYNIEYYKVKSIGRREETPCLLEKCGACQGVPPGCPLYKESYSADLHYSIVLPLPNGWLLIFHRPNPLKTLQNGPVTESGPFEVCILSIFLNILFLLIYFKLKKGNHGECSLHYSYKADSAKIVRVKNLDVTMRIVIAVQILVTIIVCPKSCALKKAGCKNQVFEEYR</sequence>
<dbReference type="EMBL" id="CP092623">
    <property type="protein sequence ID" value="UMM30772.1"/>
    <property type="molecule type" value="Genomic_DNA"/>
</dbReference>
<accession>A0AAE9EST2</accession>
<evidence type="ECO:0000313" key="2">
    <source>
        <dbReference type="Proteomes" id="UP000829354"/>
    </source>
</evidence>
<keyword evidence="2" id="KW-1185">Reference proteome</keyword>
<dbReference type="Proteomes" id="UP000829354">
    <property type="component" value="Chromosome IV"/>
</dbReference>
<dbReference type="AlphaFoldDB" id="A0AAE9EST2"/>